<dbReference type="EMBL" id="BAABWU010000003">
    <property type="protein sequence ID" value="GAA6195833.1"/>
    <property type="molecule type" value="Genomic_DNA"/>
</dbReference>
<accession>A0ABQ0AJ11</accession>
<gene>
    <name evidence="1" type="ORF">NBRC116598_12770</name>
</gene>
<evidence type="ECO:0000313" key="2">
    <source>
        <dbReference type="Proteomes" id="UP001441944"/>
    </source>
</evidence>
<protein>
    <submittedName>
        <fullName evidence="1">Uncharacterized protein</fullName>
    </submittedName>
</protein>
<sequence length="56" mass="6172">MEYSANSNVKQAMERAHAERSQALFSGLARLFRLRKSGATKTTGPKVTGIGFSRWA</sequence>
<name>A0ABQ0AJ11_9RHOB</name>
<dbReference type="Proteomes" id="UP001441944">
    <property type="component" value="Unassembled WGS sequence"/>
</dbReference>
<comment type="caution">
    <text evidence="1">The sequence shown here is derived from an EMBL/GenBank/DDBJ whole genome shotgun (WGS) entry which is preliminary data.</text>
</comment>
<dbReference type="RefSeq" id="WP_295454937.1">
    <property type="nucleotide sequence ID" value="NZ_BAABWU010000003.1"/>
</dbReference>
<keyword evidence="2" id="KW-1185">Reference proteome</keyword>
<proteinExistence type="predicted"/>
<organism evidence="1 2">
    <name type="scientific">Pseudophaeobacter arcticus</name>
    <dbReference type="NCBI Taxonomy" id="385492"/>
    <lineage>
        <taxon>Bacteria</taxon>
        <taxon>Pseudomonadati</taxon>
        <taxon>Pseudomonadota</taxon>
        <taxon>Alphaproteobacteria</taxon>
        <taxon>Rhodobacterales</taxon>
        <taxon>Paracoccaceae</taxon>
        <taxon>Pseudophaeobacter</taxon>
    </lineage>
</organism>
<reference evidence="1 2" key="1">
    <citation type="submission" date="2024-04" db="EMBL/GenBank/DDBJ databases">
        <title>Draft genome sequence of Pseudophaeobacter arcticus NBRC 116598.</title>
        <authorList>
            <person name="Miyakawa T."/>
            <person name="Kusuya Y."/>
            <person name="Miura T."/>
        </authorList>
    </citation>
    <scope>NUCLEOTIDE SEQUENCE [LARGE SCALE GENOMIC DNA]</scope>
    <source>
        <strain evidence="1 2">SU-CL00105</strain>
    </source>
</reference>
<evidence type="ECO:0000313" key="1">
    <source>
        <dbReference type="EMBL" id="GAA6195833.1"/>
    </source>
</evidence>